<dbReference type="SUPFAM" id="SSF53067">
    <property type="entry name" value="Actin-like ATPase domain"/>
    <property type="match status" value="2"/>
</dbReference>
<dbReference type="Pfam" id="PF00022">
    <property type="entry name" value="Actin"/>
    <property type="match status" value="1"/>
</dbReference>
<evidence type="ECO:0000259" key="4">
    <source>
        <dbReference type="Pfam" id="PF20981"/>
    </source>
</evidence>
<dbReference type="InterPro" id="IPR038516">
    <property type="entry name" value="AAR2_N_sf"/>
</dbReference>
<dbReference type="InterPro" id="IPR043129">
    <property type="entry name" value="ATPase_NBD"/>
</dbReference>
<proteinExistence type="inferred from homology"/>
<dbReference type="CDD" id="cd13778">
    <property type="entry name" value="Aar2_C"/>
    <property type="match status" value="1"/>
</dbReference>
<dbReference type="STRING" id="984486.A0A1E3R1E0"/>
<dbReference type="CDD" id="cd13777">
    <property type="entry name" value="Aar2_N"/>
    <property type="match status" value="1"/>
</dbReference>
<gene>
    <name evidence="5" type="ORF">BABINDRAFT_11482</name>
</gene>
<evidence type="ECO:0000313" key="5">
    <source>
        <dbReference type="EMBL" id="ODQ83182.1"/>
    </source>
</evidence>
<dbReference type="Gene3D" id="3.30.420.40">
    <property type="match status" value="4"/>
</dbReference>
<dbReference type="GeneID" id="30144725"/>
<dbReference type="Gene3D" id="2.60.34.20">
    <property type="match status" value="1"/>
</dbReference>
<name>A0A1E3R1E0_9ASCO</name>
<evidence type="ECO:0000256" key="2">
    <source>
        <dbReference type="SAM" id="MobiDB-lite"/>
    </source>
</evidence>
<protein>
    <submittedName>
        <fullName evidence="5">Uncharacterized protein</fullName>
    </submittedName>
</protein>
<evidence type="ECO:0000259" key="3">
    <source>
        <dbReference type="Pfam" id="PF05282"/>
    </source>
</evidence>
<organism evidence="5 6">
    <name type="scientific">Babjeviella inositovora NRRL Y-12698</name>
    <dbReference type="NCBI Taxonomy" id="984486"/>
    <lineage>
        <taxon>Eukaryota</taxon>
        <taxon>Fungi</taxon>
        <taxon>Dikarya</taxon>
        <taxon>Ascomycota</taxon>
        <taxon>Saccharomycotina</taxon>
        <taxon>Pichiomycetes</taxon>
        <taxon>Serinales incertae sedis</taxon>
        <taxon>Babjeviella</taxon>
    </lineage>
</organism>
<dbReference type="InterPro" id="IPR033648">
    <property type="entry name" value="AAR2_C"/>
</dbReference>
<dbReference type="InterPro" id="IPR004000">
    <property type="entry name" value="Actin"/>
</dbReference>
<sequence length="828" mass="92310">MSVAAPQTYGGDEVAAIVLDPGSHTTRAGYAGLDTPSIIIPSTVASDGRARYFGDAVYYPRADCEVTSLYRDSVVQDWDAVTSQWEHIFRSMHVADFQEHPLMVTEPVWNDKANRLKTMEVALEHFGFAGTYLVKTPSAVSFAHGRPSCLVVDIGADTTSVTAVVDGLSLVKSTMRTHYAGGFISAQVRGWFPDTTPQFRVASKTPTSGDAAPIWTPRLFDFPITQSFDAYQTEKIIEEAKETCLQTRSLGKEEVPVYDARAFELPNGHSVTLDAARYKAVDAIFTPADYLTDGFVLETGEPELKGNDYKPLKRKRKEEDTPQPEETPQPRDVSVRGLSDLVSAALSLIDIDIRSQLAHNIVVTGASSLIPGLTERLHNDLVVQHPGLKVRLHCAGNVMERKYLSWIGGNVLASLGTFHQMWVSKREWEEEGERFLSDLPGCTLVLQNIPVNSLFGINFLFFTNTETSQLRGIKNIPVGTCFFHLSLDGGNSIRHGFVFDSSDIKNKILMLTWDSEAETLVPNGRDFDAQVNQIWLSYPFMINYEQASEGKPVDKALTSYIDQQVLSRLLPTGKHGHPMSSLFASKQENRVLSEALIQSARDRVLKRLRRTDGAIEVDVELEIGKDPIIRSLTKETAHELDMCVIDFKAVRPHATPAQITLDAMDKSWYLTECLVNQHYGGNYKYFLGEFQVCFNLMVLYSNYCAYLQWLNILKVMAISGTLVSDAKGSMPMLVVEFLEILRAQLLVLPVGYLVKDNGMATLESLINYAEFVKIFKELYRNVVDGGNYTFLELIQRIKGMLVAKFGARELDSVSLDLDDEDGPVVVEM</sequence>
<dbReference type="OrthoDB" id="5132116at2759"/>
<dbReference type="Gene3D" id="3.90.640.10">
    <property type="entry name" value="Actin, Chain A, domain 4"/>
    <property type="match status" value="2"/>
</dbReference>
<feature type="region of interest" description="Disordered" evidence="2">
    <location>
        <begin position="306"/>
        <end position="334"/>
    </location>
</feature>
<accession>A0A1E3R1E0</accession>
<dbReference type="AlphaFoldDB" id="A0A1E3R1E0"/>
<dbReference type="Proteomes" id="UP000094336">
    <property type="component" value="Unassembled WGS sequence"/>
</dbReference>
<dbReference type="Pfam" id="PF20981">
    <property type="entry name" value="AAR2_1st"/>
    <property type="match status" value="1"/>
</dbReference>
<dbReference type="EMBL" id="KV454426">
    <property type="protein sequence ID" value="ODQ83182.1"/>
    <property type="molecule type" value="Genomic_DNA"/>
</dbReference>
<dbReference type="InterPro" id="IPR038514">
    <property type="entry name" value="AAR2_C_sf"/>
</dbReference>
<dbReference type="PANTHER" id="PTHR11937">
    <property type="entry name" value="ACTIN"/>
    <property type="match status" value="1"/>
</dbReference>
<dbReference type="RefSeq" id="XP_018988510.1">
    <property type="nucleotide sequence ID" value="XM_019126871.1"/>
</dbReference>
<dbReference type="CDD" id="cd13395">
    <property type="entry name" value="ASKHA_NBD_Arp4_ACTL6-like"/>
    <property type="match status" value="1"/>
</dbReference>
<evidence type="ECO:0000313" key="6">
    <source>
        <dbReference type="Proteomes" id="UP000094336"/>
    </source>
</evidence>
<dbReference type="Pfam" id="PF05282">
    <property type="entry name" value="AAR2"/>
    <property type="match status" value="1"/>
</dbReference>
<dbReference type="FunFam" id="3.30.420.40:FF:000058">
    <property type="entry name" value="Putative actin-related protein 5"/>
    <property type="match status" value="1"/>
</dbReference>
<dbReference type="SMART" id="SM00268">
    <property type="entry name" value="ACTIN"/>
    <property type="match status" value="1"/>
</dbReference>
<reference evidence="6" key="1">
    <citation type="submission" date="2016-05" db="EMBL/GenBank/DDBJ databases">
        <title>Comparative genomics of biotechnologically important yeasts.</title>
        <authorList>
            <consortium name="DOE Joint Genome Institute"/>
            <person name="Riley R."/>
            <person name="Haridas S."/>
            <person name="Wolfe K.H."/>
            <person name="Lopes M.R."/>
            <person name="Hittinger C.T."/>
            <person name="Goker M."/>
            <person name="Salamov A."/>
            <person name="Wisecaver J."/>
            <person name="Long T.M."/>
            <person name="Aerts A.L."/>
            <person name="Barry K."/>
            <person name="Choi C."/>
            <person name="Clum A."/>
            <person name="Coughlan A.Y."/>
            <person name="Deshpande S."/>
            <person name="Douglass A.P."/>
            <person name="Hanson S.J."/>
            <person name="Klenk H.-P."/>
            <person name="Labutti K."/>
            <person name="Lapidus A."/>
            <person name="Lindquist E."/>
            <person name="Lipzen A."/>
            <person name="Meier-Kolthoff J.P."/>
            <person name="Ohm R.A."/>
            <person name="Otillar R.P."/>
            <person name="Pangilinan J."/>
            <person name="Peng Y."/>
            <person name="Rokas A."/>
            <person name="Rosa C.A."/>
            <person name="Scheuner C."/>
            <person name="Sibirny A.A."/>
            <person name="Slot J.C."/>
            <person name="Stielow J.B."/>
            <person name="Sun H."/>
            <person name="Kurtzman C.P."/>
            <person name="Blackwell M."/>
            <person name="Grigoriev I.V."/>
            <person name="Jeffries T.W."/>
        </authorList>
    </citation>
    <scope>NUCLEOTIDE SEQUENCE [LARGE SCALE GENOMIC DNA]</scope>
    <source>
        <strain evidence="6">NRRL Y-12698</strain>
    </source>
</reference>
<feature type="domain" description="AAR2 C-terminal" evidence="3">
    <location>
        <begin position="645"/>
        <end position="806"/>
    </location>
</feature>
<dbReference type="Gene3D" id="1.25.40.550">
    <property type="entry name" value="Aar2, C-terminal domain-like"/>
    <property type="match status" value="1"/>
</dbReference>
<evidence type="ECO:0000256" key="1">
    <source>
        <dbReference type="RuleBase" id="RU000487"/>
    </source>
</evidence>
<feature type="domain" description="AAR2 N-terminal" evidence="4">
    <location>
        <begin position="441"/>
        <end position="571"/>
    </location>
</feature>
<comment type="similarity">
    <text evidence="1">Belongs to the actin family.</text>
</comment>
<keyword evidence="6" id="KW-1185">Reference proteome</keyword>
<dbReference type="InterPro" id="IPR033647">
    <property type="entry name" value="Aar2_N"/>
</dbReference>